<proteinExistence type="predicted"/>
<dbReference type="InterPro" id="IPR011009">
    <property type="entry name" value="Kinase-like_dom_sf"/>
</dbReference>
<dbReference type="EMBL" id="PDKJ01000004">
    <property type="protein sequence ID" value="RXJ68990.1"/>
    <property type="molecule type" value="Genomic_DNA"/>
</dbReference>
<comment type="caution">
    <text evidence="1">The sequence shown here is derived from an EMBL/GenBank/DDBJ whole genome shotgun (WGS) entry which is preliminary data.</text>
</comment>
<name>A0A4Q0YES2_9BACT</name>
<accession>A0A4Q0YES2</accession>
<evidence type="ECO:0000313" key="1">
    <source>
        <dbReference type="EMBL" id="RXJ68990.1"/>
    </source>
</evidence>
<protein>
    <recommendedName>
        <fullName evidence="3">Nucleotidyl transferase domain-containing protein</fullName>
    </recommendedName>
</protein>
<organism evidence="1 2">
    <name type="scientific">Halarcobacter ebronensis</name>
    <dbReference type="NCBI Taxonomy" id="1462615"/>
    <lineage>
        <taxon>Bacteria</taxon>
        <taxon>Pseudomonadati</taxon>
        <taxon>Campylobacterota</taxon>
        <taxon>Epsilonproteobacteria</taxon>
        <taxon>Campylobacterales</taxon>
        <taxon>Arcobacteraceae</taxon>
        <taxon>Halarcobacter</taxon>
    </lineage>
</organism>
<dbReference type="Gene3D" id="3.90.1200.10">
    <property type="match status" value="1"/>
</dbReference>
<dbReference type="AlphaFoldDB" id="A0A4Q0YES2"/>
<dbReference type="Proteomes" id="UP000290172">
    <property type="component" value="Unassembled WGS sequence"/>
</dbReference>
<dbReference type="RefSeq" id="WP_128980118.1">
    <property type="nucleotide sequence ID" value="NZ_PDKJ01000004.1"/>
</dbReference>
<reference evidence="1 2" key="1">
    <citation type="submission" date="2017-10" db="EMBL/GenBank/DDBJ databases">
        <title>Genomics of the genus Arcobacter.</title>
        <authorList>
            <person name="Perez-Cataluna A."/>
            <person name="Figueras M.J."/>
        </authorList>
    </citation>
    <scope>NUCLEOTIDE SEQUENCE [LARGE SCALE GENOMIC DNA]</scope>
    <source>
        <strain evidence="1 2">CECT 8993</strain>
    </source>
</reference>
<dbReference type="SUPFAM" id="SSF53448">
    <property type="entry name" value="Nucleotide-diphospho-sugar transferases"/>
    <property type="match status" value="1"/>
</dbReference>
<evidence type="ECO:0008006" key="3">
    <source>
        <dbReference type="Google" id="ProtNLM"/>
    </source>
</evidence>
<dbReference type="Gene3D" id="3.90.550.10">
    <property type="entry name" value="Spore Coat Polysaccharide Biosynthesis Protein SpsA, Chain A"/>
    <property type="match status" value="1"/>
</dbReference>
<evidence type="ECO:0000313" key="2">
    <source>
        <dbReference type="Proteomes" id="UP000290172"/>
    </source>
</evidence>
<dbReference type="SUPFAM" id="SSF56112">
    <property type="entry name" value="Protein kinase-like (PK-like)"/>
    <property type="match status" value="1"/>
</dbReference>
<dbReference type="InterPro" id="IPR029044">
    <property type="entry name" value="Nucleotide-diphossugar_trans"/>
</dbReference>
<sequence length="535" mass="62190">MNQKTSGIILTAAKADITICEVFGELPTGLIPVNGKPIIFFILQQLYDNGIVDVYIGVDYKKDKLIEIVDLYFSTKLNIKYIFTDKNRAPGNSLLTILKEIDNGKVVVNLGDTYIKNFNFSKFDDALVVSNDFLDEKRWATVRVKDDFILEFKDKERSGVDDLYAICGLYTISDLKLIKDFESELDKNIQITDLMSAYLKSKSLKVIKTNEWLDFGHIDKYYISKKRLIQSRGFNSLEYDDLLGTITKRSQNKDKFINEIKWQLDLPKSLKVLSPRVLDYSLDSNEPFITMEFYSYPTLSEIWLFSELNEKVYISVIDKLLTILRLFKANKKVVSFDDYMKIYYEKTVRRVQNIENREILDLMKHQNININGVELKNWSILQSKLSEKIKELYNENDNCFIHGDFCLSNILYDLRSGIVRLIDPRGIWGSGENGDIKYDVAKLRHSICGDYDYIVNDLFKIDTLDSSRICYSIFYSNKQNVKTYFDKRLSDIFNIEHIKLIEGLLFLSMVALHKDSASRQVVMYAKAIKLLNEVL</sequence>
<gene>
    <name evidence="1" type="ORF">CRV08_06045</name>
</gene>